<keyword evidence="3" id="KW-0964">Secreted</keyword>
<name>A0A7I8VDB7_9ANNE</name>
<dbReference type="PROSITE" id="PS00280">
    <property type="entry name" value="BPTI_KUNITZ_1"/>
    <property type="match status" value="1"/>
</dbReference>
<feature type="domain" description="Antistasin-like" evidence="10">
    <location>
        <begin position="616"/>
        <end position="641"/>
    </location>
</feature>
<dbReference type="InterPro" id="IPR004094">
    <property type="entry name" value="Antistasin-like"/>
</dbReference>
<dbReference type="PANTHER" id="PTHR47247:SF1">
    <property type="entry name" value="KUNITZ-TYPE PROTEASE INHIBITOR 2"/>
    <property type="match status" value="1"/>
</dbReference>
<evidence type="ECO:0000256" key="1">
    <source>
        <dbReference type="ARBA" id="ARBA00004613"/>
    </source>
</evidence>
<accession>A0A7I8VDB7</accession>
<dbReference type="PRINTS" id="PR00759">
    <property type="entry name" value="BASICPTASE"/>
</dbReference>
<evidence type="ECO:0000256" key="5">
    <source>
        <dbReference type="ARBA" id="ARBA00022900"/>
    </source>
</evidence>
<dbReference type="Pfam" id="PF02822">
    <property type="entry name" value="Antistasin"/>
    <property type="match status" value="1"/>
</dbReference>
<feature type="domain" description="BPTI/Kunitz inhibitor" evidence="9">
    <location>
        <begin position="355"/>
        <end position="405"/>
    </location>
</feature>
<keyword evidence="6" id="KW-1015">Disulfide bond</keyword>
<feature type="transmembrane region" description="Helical" evidence="7">
    <location>
        <begin position="810"/>
        <end position="831"/>
    </location>
</feature>
<sequence>MRQNMKKLLFNALIISVCLIPSSYAIAQGFKVECAHKPQKGICTEEIERFFYNVTSASCEKFLFGGCGDGANENNFVSLSECRQECLNMPPIETFDEKDCPIARCPSEMCKLGKRLDQYGCDTCECKLNICEDEICPTGRVCRSFTQPDKVYSICAEPDMPDACVQALDRGTGQQNKIMWHFFEGTRKCIPFKYGGEGGNENRYETMENCLQNCSNYLEPSYQICLQSKDEGEYCKPKFMDRTQKYYFNLENGQCEEMRYKGCRGNDNQFKSKEACEIECQGVFHKQCEYSQCNKQCDEYKIDKNGCKLCECVENEFKGCDDYKCPEGLLCQQFHVTYQSDPVPHCYDPKTSDICQRPVDRGNCRASISSFYYDSISKTCKTFTYGGCDGNSNRFLEEDLCEMHCTQRLPTIKPKPHCEEQECLHECPYGNLFTTDGCKTCQCLPPEHCDDLETRKCDYRSCPGGFKENLRGCPTCKCAEPGYSGQIFKRTCPKLKDPHCECEFGSEYIQGCSTCKCLPDPCHKKKCGKNEKCSPLESKSYAGQFIDSVCVPKFYSSRCTLPVLYGDGYAAIQRFAYDPIGNQCVEFTYSGLGGNSNNFNEKNDCEVVCGNRREKCKDVQCQIYCPYGRATNDFGCPICKCRHNPCNSHKCDLGFVCEAAMERYNRPFVVCVAEDNVHTIKLRINFYHDKIKDLKNMNIEHFKKAVTKKLKSLVESNFRVVDIIIMKPDSTYIQLDVDLAKLPSAAINLVQAVEEFREKLRSQSHVSIQSDGTTFIPFYEDVGVIYSREVHRTIDRQIQHHSYSSPFARGFIFVLIAMVFAGFITLAVLLYKKQCQKKGFNYSSVGYKRATSDTSIIKT</sequence>
<feature type="signal peptide" evidence="8">
    <location>
        <begin position="1"/>
        <end position="27"/>
    </location>
</feature>
<dbReference type="EMBL" id="CAJFCJ010000004">
    <property type="protein sequence ID" value="CAD5113926.1"/>
    <property type="molecule type" value="Genomic_DNA"/>
</dbReference>
<evidence type="ECO:0000256" key="7">
    <source>
        <dbReference type="SAM" id="Phobius"/>
    </source>
</evidence>
<dbReference type="Gene3D" id="4.10.410.10">
    <property type="entry name" value="Pancreatic trypsin inhibitor Kunitz domain"/>
    <property type="match status" value="5"/>
</dbReference>
<dbReference type="GO" id="GO:0004867">
    <property type="term" value="F:serine-type endopeptidase inhibitor activity"/>
    <property type="evidence" value="ECO:0007669"/>
    <property type="project" value="UniProtKB-KW"/>
</dbReference>
<dbReference type="PROSITE" id="PS50279">
    <property type="entry name" value="BPTI_KUNITZ_2"/>
    <property type="match status" value="5"/>
</dbReference>
<dbReference type="PANTHER" id="PTHR47247">
    <property type="entry name" value="KUNITZ-TYPE PROTEASE INHIBITOR 2"/>
    <property type="match status" value="1"/>
</dbReference>
<dbReference type="InterPro" id="IPR002223">
    <property type="entry name" value="Kunitz_BPTI"/>
</dbReference>
<dbReference type="InterPro" id="IPR020901">
    <property type="entry name" value="Prtase_inh_Kunz-CS"/>
</dbReference>
<keyword evidence="7" id="KW-0812">Transmembrane</keyword>
<evidence type="ECO:0000259" key="10">
    <source>
        <dbReference type="PROSITE" id="PS51252"/>
    </source>
</evidence>
<feature type="chain" id="PRO_5029524592" evidence="8">
    <location>
        <begin position="28"/>
        <end position="859"/>
    </location>
</feature>
<feature type="domain" description="Antistasin-like" evidence="10">
    <location>
        <begin position="418"/>
        <end position="443"/>
    </location>
</feature>
<evidence type="ECO:0000256" key="2">
    <source>
        <dbReference type="ARBA" id="ARBA00008768"/>
    </source>
</evidence>
<evidence type="ECO:0000256" key="3">
    <source>
        <dbReference type="ARBA" id="ARBA00022525"/>
    </source>
</evidence>
<dbReference type="FunFam" id="4.10.410.10:FF:000020">
    <property type="entry name" value="Collagen, type VI, alpha 3"/>
    <property type="match status" value="1"/>
</dbReference>
<evidence type="ECO:0000256" key="4">
    <source>
        <dbReference type="ARBA" id="ARBA00022690"/>
    </source>
</evidence>
<dbReference type="PROSITE" id="PS51252">
    <property type="entry name" value="ANTISTASIN"/>
    <property type="match status" value="3"/>
</dbReference>
<keyword evidence="12" id="KW-1185">Reference proteome</keyword>
<dbReference type="CDD" id="cd22593">
    <property type="entry name" value="Kunitz_conkunitzin"/>
    <property type="match status" value="2"/>
</dbReference>
<dbReference type="CDD" id="cd00109">
    <property type="entry name" value="Kunitz-type"/>
    <property type="match status" value="3"/>
</dbReference>
<evidence type="ECO:0000256" key="8">
    <source>
        <dbReference type="SAM" id="SignalP"/>
    </source>
</evidence>
<dbReference type="OrthoDB" id="5950222at2759"/>
<dbReference type="InterPro" id="IPR036880">
    <property type="entry name" value="Kunitz_BPTI_sf"/>
</dbReference>
<evidence type="ECO:0000256" key="6">
    <source>
        <dbReference type="ARBA" id="ARBA00023157"/>
    </source>
</evidence>
<keyword evidence="7" id="KW-0472">Membrane</keyword>
<feature type="domain" description="BPTI/Kunitz inhibitor" evidence="9">
    <location>
        <begin position="164"/>
        <end position="214"/>
    </location>
</feature>
<comment type="subcellular location">
    <subcellularLocation>
        <location evidence="1">Secreted</location>
    </subcellularLocation>
</comment>
<reference evidence="11 12" key="1">
    <citation type="submission" date="2020-08" db="EMBL/GenBank/DDBJ databases">
        <authorList>
            <person name="Hejnol A."/>
        </authorList>
    </citation>
    <scope>NUCLEOTIDE SEQUENCE [LARGE SCALE GENOMIC DNA]</scope>
</reference>
<dbReference type="SUPFAM" id="SSF57362">
    <property type="entry name" value="BPTI-like"/>
    <property type="match status" value="5"/>
</dbReference>
<evidence type="ECO:0000313" key="11">
    <source>
        <dbReference type="EMBL" id="CAD5113926.1"/>
    </source>
</evidence>
<keyword evidence="8" id="KW-0732">Signal</keyword>
<dbReference type="Proteomes" id="UP000549394">
    <property type="component" value="Unassembled WGS sequence"/>
</dbReference>
<keyword evidence="5" id="KW-0722">Serine protease inhibitor</keyword>
<comment type="similarity">
    <text evidence="2">Belongs to the protease inhibitor I15 (antistasin) family.</text>
</comment>
<feature type="domain" description="Antistasin-like" evidence="10">
    <location>
        <begin position="449"/>
        <end position="478"/>
    </location>
</feature>
<evidence type="ECO:0000313" key="12">
    <source>
        <dbReference type="Proteomes" id="UP000549394"/>
    </source>
</evidence>
<dbReference type="SMART" id="SM00131">
    <property type="entry name" value="KU"/>
    <property type="match status" value="5"/>
</dbReference>
<dbReference type="SUPFAM" id="SSF57262">
    <property type="entry name" value="Leech antihemostatic proteins"/>
    <property type="match status" value="2"/>
</dbReference>
<feature type="domain" description="BPTI/Kunitz inhibitor" evidence="9">
    <location>
        <begin position="34"/>
        <end position="86"/>
    </location>
</feature>
<feature type="domain" description="BPTI/Kunitz inhibitor" evidence="9">
    <location>
        <begin position="225"/>
        <end position="280"/>
    </location>
</feature>
<gene>
    <name evidence="11" type="ORF">DGYR_LOCUS2836</name>
</gene>
<dbReference type="Pfam" id="PF00014">
    <property type="entry name" value="Kunitz_BPTI"/>
    <property type="match status" value="5"/>
</dbReference>
<comment type="caution">
    <text evidence="11">The sequence shown here is derived from an EMBL/GenBank/DDBJ whole genome shotgun (WGS) entry which is preliminary data.</text>
</comment>
<feature type="domain" description="BPTI/Kunitz inhibitor" evidence="9">
    <location>
        <begin position="559"/>
        <end position="609"/>
    </location>
</feature>
<dbReference type="GO" id="GO:0005576">
    <property type="term" value="C:extracellular region"/>
    <property type="evidence" value="ECO:0007669"/>
    <property type="project" value="UniProtKB-SubCell"/>
</dbReference>
<dbReference type="InterPro" id="IPR011061">
    <property type="entry name" value="Hirudin/antistatin"/>
</dbReference>
<keyword evidence="7" id="KW-1133">Transmembrane helix</keyword>
<proteinExistence type="inferred from homology"/>
<dbReference type="AlphaFoldDB" id="A0A7I8VDB7"/>
<organism evidence="11 12">
    <name type="scientific">Dimorphilus gyrociliatus</name>
    <dbReference type="NCBI Taxonomy" id="2664684"/>
    <lineage>
        <taxon>Eukaryota</taxon>
        <taxon>Metazoa</taxon>
        <taxon>Spiralia</taxon>
        <taxon>Lophotrochozoa</taxon>
        <taxon>Annelida</taxon>
        <taxon>Polychaeta</taxon>
        <taxon>Polychaeta incertae sedis</taxon>
        <taxon>Dinophilidae</taxon>
        <taxon>Dimorphilus</taxon>
    </lineage>
</organism>
<evidence type="ECO:0000259" key="9">
    <source>
        <dbReference type="PROSITE" id="PS50279"/>
    </source>
</evidence>
<keyword evidence="4" id="KW-0646">Protease inhibitor</keyword>
<protein>
    <submittedName>
        <fullName evidence="11">DgyrCDS3085</fullName>
    </submittedName>
</protein>